<name>A0A2Z6NZ58_TRISU</name>
<organism evidence="2 3">
    <name type="scientific">Trifolium subterraneum</name>
    <name type="common">Subterranean clover</name>
    <dbReference type="NCBI Taxonomy" id="3900"/>
    <lineage>
        <taxon>Eukaryota</taxon>
        <taxon>Viridiplantae</taxon>
        <taxon>Streptophyta</taxon>
        <taxon>Embryophyta</taxon>
        <taxon>Tracheophyta</taxon>
        <taxon>Spermatophyta</taxon>
        <taxon>Magnoliopsida</taxon>
        <taxon>eudicotyledons</taxon>
        <taxon>Gunneridae</taxon>
        <taxon>Pentapetalae</taxon>
        <taxon>rosids</taxon>
        <taxon>fabids</taxon>
        <taxon>Fabales</taxon>
        <taxon>Fabaceae</taxon>
        <taxon>Papilionoideae</taxon>
        <taxon>50 kb inversion clade</taxon>
        <taxon>NPAAA clade</taxon>
        <taxon>Hologalegina</taxon>
        <taxon>IRL clade</taxon>
        <taxon>Trifolieae</taxon>
        <taxon>Trifolium</taxon>
    </lineage>
</organism>
<proteinExistence type="predicted"/>
<reference evidence="3" key="1">
    <citation type="journal article" date="2017" name="Front. Plant Sci.">
        <title>Climate Clever Clovers: New Paradigm to Reduce the Environmental Footprint of Ruminants by Breeding Low Methanogenic Forages Utilizing Haplotype Variation.</title>
        <authorList>
            <person name="Kaur P."/>
            <person name="Appels R."/>
            <person name="Bayer P.E."/>
            <person name="Keeble-Gagnere G."/>
            <person name="Wang J."/>
            <person name="Hirakawa H."/>
            <person name="Shirasawa K."/>
            <person name="Vercoe P."/>
            <person name="Stefanova K."/>
            <person name="Durmic Z."/>
            <person name="Nichols P."/>
            <person name="Revell C."/>
            <person name="Isobe S.N."/>
            <person name="Edwards D."/>
            <person name="Erskine W."/>
        </authorList>
    </citation>
    <scope>NUCLEOTIDE SEQUENCE [LARGE SCALE GENOMIC DNA]</scope>
    <source>
        <strain evidence="3">cv. Daliak</strain>
    </source>
</reference>
<dbReference type="AlphaFoldDB" id="A0A2Z6NZ58"/>
<evidence type="ECO:0008006" key="4">
    <source>
        <dbReference type="Google" id="ProtNLM"/>
    </source>
</evidence>
<protein>
    <recommendedName>
        <fullName evidence="4">TF-B3 domain-containing protein</fullName>
    </recommendedName>
</protein>
<keyword evidence="3" id="KW-1185">Reference proteome</keyword>
<feature type="region of interest" description="Disordered" evidence="1">
    <location>
        <begin position="145"/>
        <end position="164"/>
    </location>
</feature>
<evidence type="ECO:0000313" key="2">
    <source>
        <dbReference type="EMBL" id="GAU36759.1"/>
    </source>
</evidence>
<gene>
    <name evidence="2" type="ORF">TSUD_213240</name>
</gene>
<accession>A0A2Z6NZ58</accession>
<dbReference type="EMBL" id="DF973640">
    <property type="protein sequence ID" value="GAU36759.1"/>
    <property type="molecule type" value="Genomic_DNA"/>
</dbReference>
<evidence type="ECO:0000256" key="1">
    <source>
        <dbReference type="SAM" id="MobiDB-lite"/>
    </source>
</evidence>
<dbReference type="Proteomes" id="UP000242715">
    <property type="component" value="Unassembled WGS sequence"/>
</dbReference>
<evidence type="ECO:0000313" key="3">
    <source>
        <dbReference type="Proteomes" id="UP000242715"/>
    </source>
</evidence>
<sequence length="250" mass="29146">MLLSSLQLGLGLDSSLIWTNNVAHQNNARNNTFESLIDPKQGKILIPTDFYKTWKYELHNHKNASLCIPEKQKIVRLSLAEDESFMYYGQEVAAFFGLNKPTRILLDYQIVENKFGMNFLPSVENVKTIPEKQVINIVSSEDESDRHTEILPTESSQQESDFDTETFPNHISRNVLRNTDQVVLLSDDTNFIYQCKIHTSARSKDYGSYEKHIGDGWYAYMRRHRPRVDDIIEFNLTEPHFELNVKLERR</sequence>
<dbReference type="OrthoDB" id="1456215at2759"/>